<reference evidence="1 2" key="1">
    <citation type="submission" date="2013-12" db="EMBL/GenBank/DDBJ databases">
        <authorList>
            <person name="Wang R."/>
            <person name="Li Y."/>
            <person name="Zheng H."/>
            <person name="Xin J."/>
        </authorList>
    </citation>
    <scope>NUCLEOTIDE SEQUENCE [LARGE SCALE GENOMIC DNA]</scope>
    <source>
        <strain evidence="1 2">87001</strain>
    </source>
</reference>
<dbReference type="KEGG" id="mcai:MCCG_0697"/>
<dbReference type="Gene3D" id="3.40.50.300">
    <property type="entry name" value="P-loop containing nucleotide triphosphate hydrolases"/>
    <property type="match status" value="1"/>
</dbReference>
<keyword evidence="2" id="KW-1185">Reference proteome</keyword>
<dbReference type="RefSeq" id="WP_080774002.1">
    <property type="nucleotide sequence ID" value="NZ_CP006959.1"/>
</dbReference>
<evidence type="ECO:0000313" key="1">
    <source>
        <dbReference type="EMBL" id="AJK51644.1"/>
    </source>
</evidence>
<sequence>MLKTLGYIKKFTYIKDNKWAVAEFLVLNDNKLIKISGFINDIVIGVLYQITLELIPISRNNQNIFNCTYYKVQDMNEKIFIDYLNSDLFNKYIDNNLDNIITTNYTCDYIKEILFDKDQFLKIDLNLKSNLKNIYKKLSNIYKFTILESEFTENNLDLLLLKSLKELDKQHNHSFEELLNILINRILDFNYLHNIVDFEIADKIFLHFNKDRYSVIRIAYYLHYFCSKILKSKSSTYTSMQSIKAFLIENKMLPFLEQHSSEELINNSINYAIKNKLFIIKKEKVYTYQTYTDELNIAWYLTRKKKVKKLNHFKFKKYVNQIEQEVKKETNISNFKYDKSQVNALKKFINNRFIVITGGHGTGKITLIKGLVKLFKKVYPNSNFRIATPTGRAAARIKESFEESNATTIHKLLQYDVETRKFKKK</sequence>
<dbReference type="Proteomes" id="UP000031910">
    <property type="component" value="Chromosome"/>
</dbReference>
<dbReference type="AlphaFoldDB" id="A0A9N7AY92"/>
<dbReference type="Pfam" id="PF13245">
    <property type="entry name" value="AAA_19"/>
    <property type="match status" value="1"/>
</dbReference>
<dbReference type="SUPFAM" id="SSF52540">
    <property type="entry name" value="P-loop containing nucleoside triphosphate hydrolases"/>
    <property type="match status" value="1"/>
</dbReference>
<organism evidence="1 2">
    <name type="scientific">Mycoplasma capricolum subsp. capripneumoniae 87001</name>
    <dbReference type="NCBI Taxonomy" id="1124992"/>
    <lineage>
        <taxon>Bacteria</taxon>
        <taxon>Bacillati</taxon>
        <taxon>Mycoplasmatota</taxon>
        <taxon>Mollicutes</taxon>
        <taxon>Mycoplasmataceae</taxon>
        <taxon>Mycoplasma</taxon>
    </lineage>
</organism>
<dbReference type="EMBL" id="CP006959">
    <property type="protein sequence ID" value="AJK51644.1"/>
    <property type="molecule type" value="Genomic_DNA"/>
</dbReference>
<gene>
    <name evidence="1" type="ORF">MCCG_0697</name>
</gene>
<proteinExistence type="predicted"/>
<dbReference type="InterPro" id="IPR027417">
    <property type="entry name" value="P-loop_NTPase"/>
</dbReference>
<accession>A0A9N7AY92</accession>
<name>A0A9N7AY92_MYCCC</name>
<evidence type="ECO:0000313" key="2">
    <source>
        <dbReference type="Proteomes" id="UP000031910"/>
    </source>
</evidence>
<protein>
    <submittedName>
        <fullName evidence="1">Exodeoxyribonuclease V subunit alpha</fullName>
    </submittedName>
</protein>